<accession>A0ABY8MJ76</accession>
<evidence type="ECO:0000256" key="7">
    <source>
        <dbReference type="ARBA" id="ARBA00022833"/>
    </source>
</evidence>
<keyword evidence="7" id="KW-0862">Zinc</keyword>
<dbReference type="PROSITE" id="PS50280">
    <property type="entry name" value="SET"/>
    <property type="match status" value="1"/>
</dbReference>
<proteinExistence type="predicted"/>
<protein>
    <submittedName>
        <fullName evidence="10">SET domain-containing protein-lysine N-methyltransferase</fullName>
    </submittedName>
</protein>
<dbReference type="InterPro" id="IPR046341">
    <property type="entry name" value="SET_dom_sf"/>
</dbReference>
<evidence type="ECO:0000256" key="5">
    <source>
        <dbReference type="ARBA" id="ARBA00022691"/>
    </source>
</evidence>
<dbReference type="Proteomes" id="UP001228690">
    <property type="component" value="Chromosome"/>
</dbReference>
<sequence length="233" mass="26557">MALKNDLRDSEQTVDPAGRESRLRTVENTGVLLERYRAVEPGTILHSDGIRELHLCENNCELLRHFDSASSAYYRENIAEFADLSMRYGYLLRSGAMVPLGIWHFGGEIRYGLITLVDLEKNDFIGQYTGVVQVSDGGLAYENGQGYSSDYAWDYPDYPEDWPDIEISAENAGNALRYANHSFDPNCRVEHTLLDGVWVLFFLADRDIPAGTQLLVNYGEDYWTNDMRDMVYI</sequence>
<comment type="subcellular location">
    <subcellularLocation>
        <location evidence="1">Chromosome</location>
    </subcellularLocation>
</comment>
<evidence type="ECO:0000313" key="10">
    <source>
        <dbReference type="EMBL" id="WGK70070.1"/>
    </source>
</evidence>
<dbReference type="InterPro" id="IPR050973">
    <property type="entry name" value="H3K9_Histone-Lys_N-MTase"/>
</dbReference>
<dbReference type="PANTHER" id="PTHR46223:SF3">
    <property type="entry name" value="HISTONE-LYSINE N-METHYLTRANSFERASE SET-23"/>
    <property type="match status" value="1"/>
</dbReference>
<evidence type="ECO:0000256" key="4">
    <source>
        <dbReference type="ARBA" id="ARBA00022679"/>
    </source>
</evidence>
<dbReference type="RefSeq" id="WP_326928276.1">
    <property type="nucleotide sequence ID" value="NZ_CP123443.1"/>
</dbReference>
<evidence type="ECO:0000256" key="1">
    <source>
        <dbReference type="ARBA" id="ARBA00004286"/>
    </source>
</evidence>
<evidence type="ECO:0000259" key="9">
    <source>
        <dbReference type="PROSITE" id="PS50280"/>
    </source>
</evidence>
<keyword evidence="3" id="KW-0489">Methyltransferase</keyword>
<gene>
    <name evidence="10" type="ORF">P0082_04210</name>
</gene>
<reference evidence="10 11" key="1">
    <citation type="submission" date="2023-04" db="EMBL/GenBank/DDBJ databases">
        <title>Spirochaete genome identified in red abalone sample constitutes a novel genus.</title>
        <authorList>
            <person name="Sharma S.P."/>
            <person name="Purcell C.M."/>
            <person name="Hyde J.R."/>
            <person name="Severin A.J."/>
        </authorList>
    </citation>
    <scope>NUCLEOTIDE SEQUENCE [LARGE SCALE GENOMIC DNA]</scope>
    <source>
        <strain evidence="10 11">SP-2023</strain>
    </source>
</reference>
<dbReference type="SMART" id="SM00317">
    <property type="entry name" value="SET"/>
    <property type="match status" value="1"/>
</dbReference>
<organism evidence="10 11">
    <name type="scientific">Candidatus Haliotispira prima</name>
    <dbReference type="NCBI Taxonomy" id="3034016"/>
    <lineage>
        <taxon>Bacteria</taxon>
        <taxon>Pseudomonadati</taxon>
        <taxon>Spirochaetota</taxon>
        <taxon>Spirochaetia</taxon>
        <taxon>Spirochaetales</taxon>
        <taxon>Spirochaetaceae</taxon>
        <taxon>Candidatus Haliotispira</taxon>
    </lineage>
</organism>
<keyword evidence="2" id="KW-0158">Chromosome</keyword>
<dbReference type="EMBL" id="CP123443">
    <property type="protein sequence ID" value="WGK70070.1"/>
    <property type="molecule type" value="Genomic_DNA"/>
</dbReference>
<keyword evidence="5" id="KW-0949">S-adenosyl-L-methionine</keyword>
<dbReference type="Gene3D" id="2.170.270.10">
    <property type="entry name" value="SET domain"/>
    <property type="match status" value="1"/>
</dbReference>
<feature type="region of interest" description="Disordered" evidence="8">
    <location>
        <begin position="1"/>
        <end position="20"/>
    </location>
</feature>
<evidence type="ECO:0000256" key="2">
    <source>
        <dbReference type="ARBA" id="ARBA00022454"/>
    </source>
</evidence>
<evidence type="ECO:0000256" key="3">
    <source>
        <dbReference type="ARBA" id="ARBA00022603"/>
    </source>
</evidence>
<feature type="domain" description="SET" evidence="9">
    <location>
        <begin position="82"/>
        <end position="219"/>
    </location>
</feature>
<evidence type="ECO:0000313" key="11">
    <source>
        <dbReference type="Proteomes" id="UP001228690"/>
    </source>
</evidence>
<dbReference type="Pfam" id="PF00856">
    <property type="entry name" value="SET"/>
    <property type="match status" value="1"/>
</dbReference>
<keyword evidence="11" id="KW-1185">Reference proteome</keyword>
<name>A0ABY8MJ76_9SPIO</name>
<dbReference type="SUPFAM" id="SSF82199">
    <property type="entry name" value="SET domain"/>
    <property type="match status" value="1"/>
</dbReference>
<dbReference type="PANTHER" id="PTHR46223">
    <property type="entry name" value="HISTONE-LYSINE N-METHYLTRANSFERASE SUV39H"/>
    <property type="match status" value="1"/>
</dbReference>
<keyword evidence="6" id="KW-0479">Metal-binding</keyword>
<dbReference type="InterPro" id="IPR001214">
    <property type="entry name" value="SET_dom"/>
</dbReference>
<evidence type="ECO:0000256" key="8">
    <source>
        <dbReference type="SAM" id="MobiDB-lite"/>
    </source>
</evidence>
<evidence type="ECO:0000256" key="6">
    <source>
        <dbReference type="ARBA" id="ARBA00022723"/>
    </source>
</evidence>
<keyword evidence="4" id="KW-0808">Transferase</keyword>